<protein>
    <submittedName>
        <fullName evidence="2">Uncharacterized protein</fullName>
    </submittedName>
</protein>
<sequence>MSLTPPPPHTGWLPRATTFAATSRAISLLSVMEPPVVAQGPPPRTTWSRPFRVPARRP</sequence>
<dbReference type="Proteomes" id="UP000014629">
    <property type="component" value="Unassembled WGS sequence"/>
</dbReference>
<evidence type="ECO:0000313" key="2">
    <source>
        <dbReference type="EMBL" id="EPH43584.1"/>
    </source>
</evidence>
<accession>S3ZLD5</accession>
<keyword evidence="3" id="KW-1185">Reference proteome</keyword>
<dbReference type="PATRIC" id="fig|1286094.4.peg.3369"/>
<dbReference type="AlphaFoldDB" id="S3ZLD5"/>
<comment type="caution">
    <text evidence="2">The sequence shown here is derived from an EMBL/GenBank/DDBJ whole genome shotgun (WGS) entry which is preliminary data.</text>
</comment>
<evidence type="ECO:0000313" key="3">
    <source>
        <dbReference type="Proteomes" id="UP000014629"/>
    </source>
</evidence>
<name>S3ZLD5_9ACTN</name>
<reference evidence="2 3" key="1">
    <citation type="submission" date="2013-02" db="EMBL/GenBank/DDBJ databases">
        <title>Draft Genome Sequence of Streptomyces aurantiacus, Which Produces Setomimycin.</title>
        <authorList>
            <person name="Gruening B.A."/>
            <person name="Praeg A."/>
            <person name="Erxleben A."/>
            <person name="Guenther S."/>
            <person name="Mueller M."/>
        </authorList>
    </citation>
    <scope>NUCLEOTIDE SEQUENCE [LARGE SCALE GENOMIC DNA]</scope>
    <source>
        <strain evidence="2 3">JA 4570</strain>
    </source>
</reference>
<dbReference type="EMBL" id="AOPZ01000151">
    <property type="protein sequence ID" value="EPH43584.1"/>
    <property type="molecule type" value="Genomic_DNA"/>
</dbReference>
<gene>
    <name evidence="2" type="ORF">STRAU_3408</name>
</gene>
<feature type="region of interest" description="Disordered" evidence="1">
    <location>
        <begin position="35"/>
        <end position="58"/>
    </location>
</feature>
<evidence type="ECO:0000256" key="1">
    <source>
        <dbReference type="SAM" id="MobiDB-lite"/>
    </source>
</evidence>
<organism evidence="2 3">
    <name type="scientific">Streptomyces aurantiacus JA 4570</name>
    <dbReference type="NCBI Taxonomy" id="1286094"/>
    <lineage>
        <taxon>Bacteria</taxon>
        <taxon>Bacillati</taxon>
        <taxon>Actinomycetota</taxon>
        <taxon>Actinomycetes</taxon>
        <taxon>Kitasatosporales</taxon>
        <taxon>Streptomycetaceae</taxon>
        <taxon>Streptomyces</taxon>
        <taxon>Streptomyces aurantiacus group</taxon>
    </lineage>
</organism>
<proteinExistence type="predicted"/>